<reference evidence="2 3" key="1">
    <citation type="submission" date="2017-06" db="EMBL/GenBank/DDBJ databases">
        <title>Comparative genomic analysis of Ambrosia Fusariam Clade fungi.</title>
        <authorList>
            <person name="Stajich J.E."/>
            <person name="Carrillo J."/>
            <person name="Kijimoto T."/>
            <person name="Eskalen A."/>
            <person name="O'Donnell K."/>
            <person name="Kasson M."/>
        </authorList>
    </citation>
    <scope>NUCLEOTIDE SEQUENCE [LARGE SCALE GENOMIC DNA]</scope>
    <source>
        <strain evidence="2">UCR3666</strain>
    </source>
</reference>
<evidence type="ECO:0000313" key="2">
    <source>
        <dbReference type="EMBL" id="RMJ11923.1"/>
    </source>
</evidence>
<gene>
    <name evidence="2" type="ORF">CDV36_008452</name>
</gene>
<comment type="caution">
    <text evidence="2">The sequence shown here is derived from an EMBL/GenBank/DDBJ whole genome shotgun (WGS) entry which is preliminary data.</text>
</comment>
<organism evidence="2 3">
    <name type="scientific">Fusarium kuroshium</name>
    <dbReference type="NCBI Taxonomy" id="2010991"/>
    <lineage>
        <taxon>Eukaryota</taxon>
        <taxon>Fungi</taxon>
        <taxon>Dikarya</taxon>
        <taxon>Ascomycota</taxon>
        <taxon>Pezizomycotina</taxon>
        <taxon>Sordariomycetes</taxon>
        <taxon>Hypocreomycetidae</taxon>
        <taxon>Hypocreales</taxon>
        <taxon>Nectriaceae</taxon>
        <taxon>Fusarium</taxon>
        <taxon>Fusarium solani species complex</taxon>
    </lineage>
</organism>
<dbReference type="Proteomes" id="UP000277212">
    <property type="component" value="Unassembled WGS sequence"/>
</dbReference>
<dbReference type="EMBL" id="NKUJ01000152">
    <property type="protein sequence ID" value="RMJ11923.1"/>
    <property type="molecule type" value="Genomic_DNA"/>
</dbReference>
<dbReference type="OrthoDB" id="4636359at2759"/>
<accession>A0A3M2S310</accession>
<name>A0A3M2S310_9HYPO</name>
<keyword evidence="3" id="KW-1185">Reference proteome</keyword>
<sequence length="551" mass="64167">MKSTSAEFYTPQPGSRLHYELEYELARLSQTVDPTTIHKATLLSSYSARRDYLVRVFSENQDSRIQDVMAIINFPRPDRFVYMPAAINLHLEEWLAHELPNPLEEYLPSELGKAYHFIRLTEQYMEDYLSKALSKDLVYAYLKLPHWCHLSYDEHRTVEVKSQDRVHLNSLSSRERDRLFQAFFHYQLNCLAKPVRPRYWSQGRFPEEQSWWLMPQWVTSYRPSIRDIDTIQCVHEYFRTLTGALAARFADDGFKMPVASRDEHHGAECASEGLVFPDNVQFNPELHMTSPDPDAINTLINCLAASGINLIDELLRLDMKECKAFFDHLYDEMTIQTPMMAPRSSTHPTIDRYYNPNIPDDGLWAELRFHFHFARGPDDLKKAYIRMYRQRAWAFFDDERLFDDGVNLCDFQVFQRHAQDIGTKEFNARRSRQQQNLSAMKMGQSPSPHREELQRGTEYYPTLERVLFWNEVDNVRYGPVQVVKDDLFQVEEDEIISGSEDGETEQEVKGGHVEGECPGSGFLDEDLEVDGLVSSSPCCPVPMKGPTRVRV</sequence>
<dbReference type="AlphaFoldDB" id="A0A3M2S310"/>
<feature type="region of interest" description="Disordered" evidence="1">
    <location>
        <begin position="431"/>
        <end position="452"/>
    </location>
</feature>
<evidence type="ECO:0000313" key="3">
    <source>
        <dbReference type="Proteomes" id="UP000277212"/>
    </source>
</evidence>
<evidence type="ECO:0000256" key="1">
    <source>
        <dbReference type="SAM" id="MobiDB-lite"/>
    </source>
</evidence>
<protein>
    <submittedName>
        <fullName evidence="2">Uncharacterized protein</fullName>
    </submittedName>
</protein>
<proteinExistence type="predicted"/>